<protein>
    <submittedName>
        <fullName evidence="1">TPR domain protein</fullName>
    </submittedName>
</protein>
<dbReference type="PANTHER" id="PTHR45588">
    <property type="entry name" value="TPR DOMAIN-CONTAINING PROTEIN"/>
    <property type="match status" value="1"/>
</dbReference>
<dbReference type="Proteomes" id="UP000826661">
    <property type="component" value="Chromosome II"/>
</dbReference>
<dbReference type="SUPFAM" id="SSF48452">
    <property type="entry name" value="TPR-like"/>
    <property type="match status" value="2"/>
</dbReference>
<dbReference type="InterPro" id="IPR019734">
    <property type="entry name" value="TPR_rpt"/>
</dbReference>
<dbReference type="SMART" id="SM00028">
    <property type="entry name" value="TPR"/>
    <property type="match status" value="2"/>
</dbReference>
<dbReference type="Gene3D" id="1.25.40.10">
    <property type="entry name" value="Tetratricopeptide repeat domain"/>
    <property type="match status" value="1"/>
</dbReference>
<dbReference type="InterPro" id="IPR011990">
    <property type="entry name" value="TPR-like_helical_dom_sf"/>
</dbReference>
<sequence length="585" mass="65276">MSEKRANTMDKQLLTLDDDGYFNLGTYHRPITTKSSIAQRWFNRGLIWAYGFNTQEASNCFDKVIAADPDCAMGYWGLAYTRGPYYNKAWRLFDPKDLKTALEATYSASCQALKLIKNTSPVEQALIQAIVARYPQSTPTDDFSVWNRAYAGAMENAYKQFSDDLDIVVLYADALMNLTPWAMWDPYSGKPGPKARTLDACAAVSQALTQKGADKHPGLLHLHIHLMEMSRTPEVAVPSADLLRGLVPDSGHLNHMPSHIDVLIGDYRSAVAANAAAVKADAKFVEKIGGMNMYTFYRAHDYHSLIYAAMMCGQSQVALDNCTHLEEAIPEKLLIVESPPMADWLEAFCAVRPHVLIRFGRWDDIINLTLPTNQSLYCVTTATIHYAKGVAYAATRNVTEALKQQAFFTEALSRVPSSRMDYPNKCVDILKVAAAMLEGEIEYRRGNHEVAFGHLRQSIHLDDRLLYSEPWGWMQPARHAYAALLLEQGHVEEAATAYAEDLGLDESLPRGHQHPNNIWALRGYHECLTLLGRTVEAKLLELPLKLATCLADIPVQSSCFCRTNTQKVPVGSEKSCNMSGSCRLK</sequence>
<dbReference type="PANTHER" id="PTHR45588:SF1">
    <property type="entry name" value="WW DOMAIN-CONTAINING PROTEIN"/>
    <property type="match status" value="1"/>
</dbReference>
<accession>A0A8G0LB64</accession>
<reference evidence="1 2" key="1">
    <citation type="journal article" date="2021" name="BMC Genomics">
        <title>Telomere-to-telomere genome assembly of asparaginase-producing Trichoderma simmonsii.</title>
        <authorList>
            <person name="Chung D."/>
            <person name="Kwon Y.M."/>
            <person name="Yang Y."/>
        </authorList>
    </citation>
    <scope>NUCLEOTIDE SEQUENCE [LARGE SCALE GENOMIC DNA]</scope>
    <source>
        <strain evidence="1 2">GH-Sj1</strain>
    </source>
</reference>
<dbReference type="AlphaFoldDB" id="A0A8G0LB64"/>
<evidence type="ECO:0000313" key="1">
    <source>
        <dbReference type="EMBL" id="QYS97569.1"/>
    </source>
</evidence>
<keyword evidence="2" id="KW-1185">Reference proteome</keyword>
<proteinExistence type="predicted"/>
<dbReference type="EMBL" id="CP075865">
    <property type="protein sequence ID" value="QYS97569.1"/>
    <property type="molecule type" value="Genomic_DNA"/>
</dbReference>
<name>A0A8G0LB64_9HYPO</name>
<gene>
    <name evidence="1" type="ORF">H0G86_004796</name>
</gene>
<evidence type="ECO:0000313" key="2">
    <source>
        <dbReference type="Proteomes" id="UP000826661"/>
    </source>
</evidence>
<organism evidence="1 2">
    <name type="scientific">Trichoderma simmonsii</name>
    <dbReference type="NCBI Taxonomy" id="1491479"/>
    <lineage>
        <taxon>Eukaryota</taxon>
        <taxon>Fungi</taxon>
        <taxon>Dikarya</taxon>
        <taxon>Ascomycota</taxon>
        <taxon>Pezizomycotina</taxon>
        <taxon>Sordariomycetes</taxon>
        <taxon>Hypocreomycetidae</taxon>
        <taxon>Hypocreales</taxon>
        <taxon>Hypocreaceae</taxon>
        <taxon>Trichoderma</taxon>
    </lineage>
</organism>